<reference evidence="3 4" key="1">
    <citation type="submission" date="2016-06" db="EMBL/GenBank/DDBJ databases">
        <authorList>
            <person name="Kjaerup R.B."/>
            <person name="Dalgaard T.S."/>
            <person name="Juul-Madsen H.R."/>
        </authorList>
    </citation>
    <scope>NUCLEOTIDE SEQUENCE [LARGE SCALE GENOMIC DNA]</scope>
    <source>
        <strain evidence="3 4">CECT 8886</strain>
    </source>
</reference>
<dbReference type="EMBL" id="FLOB01000003">
    <property type="protein sequence ID" value="SBS30415.1"/>
    <property type="molecule type" value="Genomic_DNA"/>
</dbReference>
<dbReference type="RefSeq" id="WP_139063119.1">
    <property type="nucleotide sequence ID" value="NZ_FLOB01000003.1"/>
</dbReference>
<evidence type="ECO:0000313" key="4">
    <source>
        <dbReference type="Proteomes" id="UP000092544"/>
    </source>
</evidence>
<dbReference type="OrthoDB" id="5566524at2"/>
<keyword evidence="4" id="KW-1185">Reference proteome</keyword>
<evidence type="ECO:0000256" key="2">
    <source>
        <dbReference type="SAM" id="SignalP"/>
    </source>
</evidence>
<feature type="signal peptide" evidence="2">
    <location>
        <begin position="1"/>
        <end position="20"/>
    </location>
</feature>
<feature type="chain" id="PRO_5008378952" description="Peptidoglycan-binding protein CsiV" evidence="2">
    <location>
        <begin position="21"/>
        <end position="269"/>
    </location>
</feature>
<feature type="region of interest" description="Disordered" evidence="1">
    <location>
        <begin position="245"/>
        <end position="269"/>
    </location>
</feature>
<organism evidence="3 4">
    <name type="scientific">Marinomonas spartinae</name>
    <dbReference type="NCBI Taxonomy" id="1792290"/>
    <lineage>
        <taxon>Bacteria</taxon>
        <taxon>Pseudomonadati</taxon>
        <taxon>Pseudomonadota</taxon>
        <taxon>Gammaproteobacteria</taxon>
        <taxon>Oceanospirillales</taxon>
        <taxon>Oceanospirillaceae</taxon>
        <taxon>Marinomonas</taxon>
    </lineage>
</organism>
<keyword evidence="2" id="KW-0732">Signal</keyword>
<accession>A0A1A8TCF0</accession>
<sequence length="269" mass="29883">MKRYYILLLTLISLSTPLFAAGSDDINPDTARAYQAYLLTFMWPSYASSEQITYQKVKDPSALPQYPVDASNSADGSSKGADIEPLYVPFDGFKNKIAPHAPVLINKKWILIFDKRGDVIHESFHSDTNTNGYPELTGTISIRYAHYLETDIKYHHYLFTPLPEATSPDGASDNNTDLQSNNQTVAGQANTQPLGPMPTQVLNVELKNKTASKKLNYLDHPLIGTLLYFEPMKLDDAIQQRNLDRLKTQSSDTTGTDTTTGTNTTTNTP</sequence>
<protein>
    <recommendedName>
        <fullName evidence="5">Peptidoglycan-binding protein CsiV</fullName>
    </recommendedName>
</protein>
<evidence type="ECO:0000313" key="3">
    <source>
        <dbReference type="EMBL" id="SBS30415.1"/>
    </source>
</evidence>
<gene>
    <name evidence="3" type="ORF">MSP8886_01805</name>
</gene>
<dbReference type="AlphaFoldDB" id="A0A1A8TCF0"/>
<evidence type="ECO:0008006" key="5">
    <source>
        <dbReference type="Google" id="ProtNLM"/>
    </source>
</evidence>
<dbReference type="STRING" id="1792290.MSP8886_01805"/>
<feature type="compositionally biased region" description="Low complexity" evidence="1">
    <location>
        <begin position="252"/>
        <end position="269"/>
    </location>
</feature>
<proteinExistence type="predicted"/>
<dbReference type="Proteomes" id="UP000092544">
    <property type="component" value="Unassembled WGS sequence"/>
</dbReference>
<evidence type="ECO:0000256" key="1">
    <source>
        <dbReference type="SAM" id="MobiDB-lite"/>
    </source>
</evidence>
<name>A0A1A8TCF0_9GAMM</name>